<evidence type="ECO:0000313" key="7">
    <source>
        <dbReference type="EMBL" id="CAH2053211.1"/>
    </source>
</evidence>
<dbReference type="PANTHER" id="PTHR12668:SF5">
    <property type="entry name" value="PROTEIN FATTY ACID EXPORT 5-RELATED"/>
    <property type="match status" value="1"/>
</dbReference>
<evidence type="ECO:0000256" key="1">
    <source>
        <dbReference type="ARBA" id="ARBA00004370"/>
    </source>
</evidence>
<evidence type="ECO:0000256" key="3">
    <source>
        <dbReference type="ARBA" id="ARBA00022692"/>
    </source>
</evidence>
<protein>
    <submittedName>
        <fullName evidence="7">Uncharacterized protein</fullName>
    </submittedName>
</protein>
<dbReference type="GO" id="GO:0015245">
    <property type="term" value="F:fatty acid transmembrane transporter activity"/>
    <property type="evidence" value="ECO:0007669"/>
    <property type="project" value="TreeGrafter"/>
</dbReference>
<dbReference type="EMBL" id="OU466859">
    <property type="protein sequence ID" value="CAH2053211.1"/>
    <property type="molecule type" value="Genomic_DNA"/>
</dbReference>
<dbReference type="GO" id="GO:0009706">
    <property type="term" value="C:chloroplast inner membrane"/>
    <property type="evidence" value="ECO:0007669"/>
    <property type="project" value="TreeGrafter"/>
</dbReference>
<keyword evidence="5 6" id="KW-0472">Membrane</keyword>
<keyword evidence="3 6" id="KW-0812">Transmembrane</keyword>
<dbReference type="Proteomes" id="UP000836841">
    <property type="component" value="Chromosome 3"/>
</dbReference>
<dbReference type="Gene3D" id="1.10.10.1740">
    <property type="entry name" value="Transmembrane protein 14-like"/>
    <property type="match status" value="1"/>
</dbReference>
<feature type="transmembrane region" description="Helical" evidence="6">
    <location>
        <begin position="28"/>
        <end position="49"/>
    </location>
</feature>
<dbReference type="AlphaFoldDB" id="A0AAU9RXH0"/>
<name>A0AAU9RXH0_THLAR</name>
<proteinExistence type="inferred from homology"/>
<evidence type="ECO:0000256" key="5">
    <source>
        <dbReference type="ARBA" id="ARBA00023136"/>
    </source>
</evidence>
<dbReference type="Pfam" id="PF03647">
    <property type="entry name" value="Tmemb_14"/>
    <property type="match status" value="1"/>
</dbReference>
<comment type="subcellular location">
    <subcellularLocation>
        <location evidence="1">Membrane</location>
    </subcellularLocation>
</comment>
<reference evidence="7 8" key="1">
    <citation type="submission" date="2022-03" db="EMBL/GenBank/DDBJ databases">
        <authorList>
            <person name="Nunn A."/>
            <person name="Chopra R."/>
            <person name="Nunn A."/>
            <person name="Contreras Garrido A."/>
        </authorList>
    </citation>
    <scope>NUCLEOTIDE SEQUENCE [LARGE SCALE GENOMIC DNA]</scope>
</reference>
<organism evidence="7 8">
    <name type="scientific">Thlaspi arvense</name>
    <name type="common">Field penny-cress</name>
    <dbReference type="NCBI Taxonomy" id="13288"/>
    <lineage>
        <taxon>Eukaryota</taxon>
        <taxon>Viridiplantae</taxon>
        <taxon>Streptophyta</taxon>
        <taxon>Embryophyta</taxon>
        <taxon>Tracheophyta</taxon>
        <taxon>Spermatophyta</taxon>
        <taxon>Magnoliopsida</taxon>
        <taxon>eudicotyledons</taxon>
        <taxon>Gunneridae</taxon>
        <taxon>Pentapetalae</taxon>
        <taxon>rosids</taxon>
        <taxon>malvids</taxon>
        <taxon>Brassicales</taxon>
        <taxon>Brassicaceae</taxon>
        <taxon>Thlaspideae</taxon>
        <taxon>Thlaspi</taxon>
    </lineage>
</organism>
<evidence type="ECO:0000256" key="6">
    <source>
        <dbReference type="SAM" id="Phobius"/>
    </source>
</evidence>
<comment type="similarity">
    <text evidence="2">Belongs to the TMEM14 family.</text>
</comment>
<gene>
    <name evidence="7" type="ORF">TAV2_LOCUS10486</name>
</gene>
<feature type="transmembrane region" description="Helical" evidence="6">
    <location>
        <begin position="61"/>
        <end position="80"/>
    </location>
</feature>
<accession>A0AAU9RXH0</accession>
<dbReference type="InterPro" id="IPR044890">
    <property type="entry name" value="TMEM14_sf"/>
</dbReference>
<evidence type="ECO:0000313" key="8">
    <source>
        <dbReference type="Proteomes" id="UP000836841"/>
    </source>
</evidence>
<dbReference type="PANTHER" id="PTHR12668">
    <property type="entry name" value="TRANSMEMBRANE PROTEIN 14, 15"/>
    <property type="match status" value="1"/>
</dbReference>
<evidence type="ECO:0000256" key="4">
    <source>
        <dbReference type="ARBA" id="ARBA00022989"/>
    </source>
</evidence>
<sequence length="83" mass="8787">MHDFCFTIPYGLILIGGGFMGYMKKGSITSFAGGAGTGLLLILAGFLSLKAFEKKKNSSVAVVLQTGLCSFIPFSAIWVIDFA</sequence>
<evidence type="ECO:0000256" key="2">
    <source>
        <dbReference type="ARBA" id="ARBA00007590"/>
    </source>
</evidence>
<keyword evidence="8" id="KW-1185">Reference proteome</keyword>
<keyword evidence="4 6" id="KW-1133">Transmembrane helix</keyword>
<dbReference type="InterPro" id="IPR005349">
    <property type="entry name" value="TMEM14"/>
</dbReference>